<feature type="region of interest" description="Disordered" evidence="1">
    <location>
        <begin position="83"/>
        <end position="148"/>
    </location>
</feature>
<gene>
    <name evidence="2" type="ORF">RIMI_LOCUS6866661</name>
</gene>
<dbReference type="Proteomes" id="UP001176940">
    <property type="component" value="Unassembled WGS sequence"/>
</dbReference>
<sequence>MWKRSSGASTPERSVRPHSNTWSRTLRSSVPAPELRFHMRDTDVFLANGKEALRGDFVQQAFMMADPPPSSMFSIEEFPPIDQGAALPGAIPQSYRETRENRSSPNLRRGKGKEPRNRTESASEALETDPVSELSQFRSRSRSAPSSLMVATRYGRELRRMSDEFDQSFTGLPRPKSAGAAAQMTGNKSIRDMILNLLRWKSKEKSESESEKD</sequence>
<feature type="compositionally biased region" description="Basic and acidic residues" evidence="1">
    <location>
        <begin position="112"/>
        <end position="121"/>
    </location>
</feature>
<evidence type="ECO:0000313" key="2">
    <source>
        <dbReference type="EMBL" id="CAJ0936656.1"/>
    </source>
</evidence>
<dbReference type="EMBL" id="CAUEEQ010012658">
    <property type="protein sequence ID" value="CAJ0936656.1"/>
    <property type="molecule type" value="Genomic_DNA"/>
</dbReference>
<accession>A0ABN9L9K2</accession>
<protein>
    <submittedName>
        <fullName evidence="2">Uncharacterized protein</fullName>
    </submittedName>
</protein>
<comment type="caution">
    <text evidence="2">The sequence shown here is derived from an EMBL/GenBank/DDBJ whole genome shotgun (WGS) entry which is preliminary data.</text>
</comment>
<feature type="compositionally biased region" description="Polar residues" evidence="1">
    <location>
        <begin position="133"/>
        <end position="146"/>
    </location>
</feature>
<name>A0ABN9L9K2_9NEOB</name>
<keyword evidence="3" id="KW-1185">Reference proteome</keyword>
<reference evidence="2" key="1">
    <citation type="submission" date="2023-07" db="EMBL/GenBank/DDBJ databases">
        <authorList>
            <person name="Stuckert A."/>
        </authorList>
    </citation>
    <scope>NUCLEOTIDE SEQUENCE</scope>
</reference>
<evidence type="ECO:0000256" key="1">
    <source>
        <dbReference type="SAM" id="MobiDB-lite"/>
    </source>
</evidence>
<dbReference type="InterPro" id="IPR018868">
    <property type="entry name" value="BAD"/>
</dbReference>
<feature type="region of interest" description="Disordered" evidence="1">
    <location>
        <begin position="1"/>
        <end position="26"/>
    </location>
</feature>
<dbReference type="PANTHER" id="PTHR28540:SF1">
    <property type="entry name" value="BCL2-ASSOCIATED AGONIST OF CELL DEATH"/>
    <property type="match status" value="1"/>
</dbReference>
<proteinExistence type="predicted"/>
<dbReference type="PANTHER" id="PTHR28540">
    <property type="entry name" value="BCL2-ASSOCIATED AGONIST OF CELL DEATH"/>
    <property type="match status" value="1"/>
</dbReference>
<evidence type="ECO:0000313" key="3">
    <source>
        <dbReference type="Proteomes" id="UP001176940"/>
    </source>
</evidence>
<dbReference type="Pfam" id="PF10514">
    <property type="entry name" value="Bcl-2_BAD"/>
    <property type="match status" value="1"/>
</dbReference>
<organism evidence="2 3">
    <name type="scientific">Ranitomeya imitator</name>
    <name type="common">mimic poison frog</name>
    <dbReference type="NCBI Taxonomy" id="111125"/>
    <lineage>
        <taxon>Eukaryota</taxon>
        <taxon>Metazoa</taxon>
        <taxon>Chordata</taxon>
        <taxon>Craniata</taxon>
        <taxon>Vertebrata</taxon>
        <taxon>Euteleostomi</taxon>
        <taxon>Amphibia</taxon>
        <taxon>Batrachia</taxon>
        <taxon>Anura</taxon>
        <taxon>Neobatrachia</taxon>
        <taxon>Hyloidea</taxon>
        <taxon>Dendrobatidae</taxon>
        <taxon>Dendrobatinae</taxon>
        <taxon>Ranitomeya</taxon>
    </lineage>
</organism>